<evidence type="ECO:0000313" key="5">
    <source>
        <dbReference type="EMBL" id="CAI8052169.1"/>
    </source>
</evidence>
<evidence type="ECO:0000259" key="4">
    <source>
        <dbReference type="PROSITE" id="PS01180"/>
    </source>
</evidence>
<dbReference type="Pfam" id="PF00431">
    <property type="entry name" value="CUB"/>
    <property type="match status" value="1"/>
</dbReference>
<evidence type="ECO:0000256" key="3">
    <source>
        <dbReference type="SAM" id="SignalP"/>
    </source>
</evidence>
<dbReference type="SMART" id="SM00042">
    <property type="entry name" value="CUB"/>
    <property type="match status" value="1"/>
</dbReference>
<accession>A0AA35TQ95</accession>
<keyword evidence="3" id="KW-0732">Signal</keyword>
<dbReference type="InterPro" id="IPR052129">
    <property type="entry name" value="Spermadhesin-Link_domain"/>
</dbReference>
<comment type="caution">
    <text evidence="2">Lacks conserved residue(s) required for the propagation of feature annotation.</text>
</comment>
<evidence type="ECO:0000256" key="1">
    <source>
        <dbReference type="ARBA" id="ARBA00023157"/>
    </source>
</evidence>
<name>A0AA35TQ95_GEOBA</name>
<gene>
    <name evidence="5" type="ORF">GBAR_LOCUS28552</name>
</gene>
<keyword evidence="1" id="KW-1015">Disulfide bond</keyword>
<dbReference type="PANTHER" id="PTHR46908:SF8">
    <property type="entry name" value="C-TYPE LECTIN DOMAIN-CONTAINING PROTEIN"/>
    <property type="match status" value="1"/>
</dbReference>
<reference evidence="5" key="1">
    <citation type="submission" date="2023-03" db="EMBL/GenBank/DDBJ databases">
        <authorList>
            <person name="Steffen K."/>
            <person name="Cardenas P."/>
        </authorList>
    </citation>
    <scope>NUCLEOTIDE SEQUENCE</scope>
</reference>
<evidence type="ECO:0000313" key="6">
    <source>
        <dbReference type="Proteomes" id="UP001174909"/>
    </source>
</evidence>
<protein>
    <recommendedName>
        <fullName evidence="4">CUB domain-containing protein</fullName>
    </recommendedName>
</protein>
<sequence>MKISSITIEVLPIFVMLSVGLAAQRTCRRRAPPFTDCSSTTGECNFMFDTNNLPRALPIPPPNTRTCYRTCHDTNGQCRSVPTVINEQKLQIDSADPNYKVFRIFSPNYDRGSYRKSTICRYRVQCSPGQIISYSVLDFDLEGSSTCSSGTECLDYVEINYQNLATRQRFCGGGETGEVQIEGSNELTFEFVSNRQTEKRGFKFFVNCIDPSTDVNGLRVGAVVPAFEPSSNRIGNFRIGNFDINPCSEPPNMAPRPLIFETPSSFVPSTLVRRYVVQLFGFIYYNSGSIRVHNAQGELINTIRGILRLEVTNRFETTVRRYSSISGGVTFNGYGILEVDGENANFNQQGVDPVFQPTREESSSIIELERTINRIIGNDFFDVVDQYDEPSGILDILPFPDQIILQEPSRLPPGRLIPRQAAFRPLNIPTTTTELAAQYGNACNAVLRSTACAYQALLLGIDCNTGLAIN</sequence>
<comment type="caution">
    <text evidence="5">The sequence shown here is derived from an EMBL/GenBank/DDBJ whole genome shotgun (WGS) entry which is preliminary data.</text>
</comment>
<dbReference type="CDD" id="cd00041">
    <property type="entry name" value="CUB"/>
    <property type="match status" value="1"/>
</dbReference>
<proteinExistence type="predicted"/>
<keyword evidence="6" id="KW-1185">Reference proteome</keyword>
<dbReference type="Gene3D" id="2.60.120.290">
    <property type="entry name" value="Spermadhesin, CUB domain"/>
    <property type="match status" value="1"/>
</dbReference>
<dbReference type="EMBL" id="CASHTH010003990">
    <property type="protein sequence ID" value="CAI8052169.1"/>
    <property type="molecule type" value="Genomic_DNA"/>
</dbReference>
<dbReference type="PROSITE" id="PS01180">
    <property type="entry name" value="CUB"/>
    <property type="match status" value="1"/>
</dbReference>
<dbReference type="InterPro" id="IPR035914">
    <property type="entry name" value="Sperma_CUB_dom_sf"/>
</dbReference>
<dbReference type="SUPFAM" id="SSF49854">
    <property type="entry name" value="Spermadhesin, CUB domain"/>
    <property type="match status" value="1"/>
</dbReference>
<organism evidence="5 6">
    <name type="scientific">Geodia barretti</name>
    <name type="common">Barrett's horny sponge</name>
    <dbReference type="NCBI Taxonomy" id="519541"/>
    <lineage>
        <taxon>Eukaryota</taxon>
        <taxon>Metazoa</taxon>
        <taxon>Porifera</taxon>
        <taxon>Demospongiae</taxon>
        <taxon>Heteroscleromorpha</taxon>
        <taxon>Tetractinellida</taxon>
        <taxon>Astrophorina</taxon>
        <taxon>Geodiidae</taxon>
        <taxon>Geodia</taxon>
    </lineage>
</organism>
<dbReference type="PANTHER" id="PTHR46908">
    <property type="entry name" value="CUBILIN-LIKE PROTEIN"/>
    <property type="match status" value="1"/>
</dbReference>
<feature type="chain" id="PRO_5041274055" description="CUB domain-containing protein" evidence="3">
    <location>
        <begin position="23"/>
        <end position="470"/>
    </location>
</feature>
<dbReference type="InterPro" id="IPR000859">
    <property type="entry name" value="CUB_dom"/>
</dbReference>
<feature type="signal peptide" evidence="3">
    <location>
        <begin position="1"/>
        <end position="22"/>
    </location>
</feature>
<feature type="domain" description="CUB" evidence="4">
    <location>
        <begin position="78"/>
        <end position="209"/>
    </location>
</feature>
<evidence type="ECO:0000256" key="2">
    <source>
        <dbReference type="PROSITE-ProRule" id="PRU00059"/>
    </source>
</evidence>
<dbReference type="AlphaFoldDB" id="A0AA35TQ95"/>
<dbReference type="Proteomes" id="UP001174909">
    <property type="component" value="Unassembled WGS sequence"/>
</dbReference>